<gene>
    <name evidence="2" type="ORF">EYF80_018933</name>
</gene>
<evidence type="ECO:0000256" key="1">
    <source>
        <dbReference type="SAM" id="MobiDB-lite"/>
    </source>
</evidence>
<reference evidence="2 3" key="1">
    <citation type="submission" date="2019-03" db="EMBL/GenBank/DDBJ databases">
        <title>First draft genome of Liparis tanakae, snailfish: a comprehensive survey of snailfish specific genes.</title>
        <authorList>
            <person name="Kim W."/>
            <person name="Song I."/>
            <person name="Jeong J.-H."/>
            <person name="Kim D."/>
            <person name="Kim S."/>
            <person name="Ryu S."/>
            <person name="Song J.Y."/>
            <person name="Lee S.K."/>
        </authorList>
    </citation>
    <scope>NUCLEOTIDE SEQUENCE [LARGE SCALE GENOMIC DNA]</scope>
    <source>
        <tissue evidence="2">Muscle</tissue>
    </source>
</reference>
<name>A0A4Z2HY75_9TELE</name>
<sequence>MEPPHALLHMHRASAQTSNCPRDASAAVGSGWFWLVLDCSTETNRSKAENTKTRLATHTRVEGTRARQLVRFSAVKVMITVSDFYLATRPLSRGPETPAQTLGQLDPGSGFTRSLQHGTAVWCRSMCLKSPKAAIWTDLTLGRKIKAPVRPHPGRQRVHPALPAASHRLTQRTPGGGSSSHGNQSQTWMLLPRCYRGQAKGVTSASVRDEVVRLV</sequence>
<feature type="compositionally biased region" description="Basic residues" evidence="1">
    <location>
        <begin position="147"/>
        <end position="158"/>
    </location>
</feature>
<dbReference type="EMBL" id="SRLO01000158">
    <property type="protein sequence ID" value="TNN70799.1"/>
    <property type="molecule type" value="Genomic_DNA"/>
</dbReference>
<evidence type="ECO:0000313" key="2">
    <source>
        <dbReference type="EMBL" id="TNN70799.1"/>
    </source>
</evidence>
<proteinExistence type="predicted"/>
<dbReference type="AlphaFoldDB" id="A0A4Z2HY75"/>
<organism evidence="2 3">
    <name type="scientific">Liparis tanakae</name>
    <name type="common">Tanaka's snailfish</name>
    <dbReference type="NCBI Taxonomy" id="230148"/>
    <lineage>
        <taxon>Eukaryota</taxon>
        <taxon>Metazoa</taxon>
        <taxon>Chordata</taxon>
        <taxon>Craniata</taxon>
        <taxon>Vertebrata</taxon>
        <taxon>Euteleostomi</taxon>
        <taxon>Actinopterygii</taxon>
        <taxon>Neopterygii</taxon>
        <taxon>Teleostei</taxon>
        <taxon>Neoteleostei</taxon>
        <taxon>Acanthomorphata</taxon>
        <taxon>Eupercaria</taxon>
        <taxon>Perciformes</taxon>
        <taxon>Cottioidei</taxon>
        <taxon>Cottales</taxon>
        <taxon>Liparidae</taxon>
        <taxon>Liparis</taxon>
    </lineage>
</organism>
<keyword evidence="3" id="KW-1185">Reference proteome</keyword>
<evidence type="ECO:0000313" key="3">
    <source>
        <dbReference type="Proteomes" id="UP000314294"/>
    </source>
</evidence>
<dbReference type="Proteomes" id="UP000314294">
    <property type="component" value="Unassembled WGS sequence"/>
</dbReference>
<comment type="caution">
    <text evidence="2">The sequence shown here is derived from an EMBL/GenBank/DDBJ whole genome shotgun (WGS) entry which is preliminary data.</text>
</comment>
<accession>A0A4Z2HY75</accession>
<feature type="region of interest" description="Disordered" evidence="1">
    <location>
        <begin position="147"/>
        <end position="185"/>
    </location>
</feature>
<protein>
    <submittedName>
        <fullName evidence="2">Uncharacterized protein</fullName>
    </submittedName>
</protein>